<reference evidence="1" key="1">
    <citation type="submission" date="2024-12" db="EMBL/GenBank/DDBJ databases">
        <authorList>
            <person name="Wu N."/>
        </authorList>
    </citation>
    <scope>NUCLEOTIDE SEQUENCE</scope>
    <source>
        <strain evidence="1">P15</strain>
    </source>
</reference>
<dbReference type="Proteomes" id="UP001631969">
    <property type="component" value="Unassembled WGS sequence"/>
</dbReference>
<evidence type="ECO:0000313" key="2">
    <source>
        <dbReference type="Proteomes" id="UP001631969"/>
    </source>
</evidence>
<dbReference type="EMBL" id="JBJURJ010000005">
    <property type="protein sequence ID" value="MFM9328581.1"/>
    <property type="molecule type" value="Genomic_DNA"/>
</dbReference>
<accession>A0ACC7NV07</accession>
<comment type="caution">
    <text evidence="1">The sequence shown here is derived from an EMBL/GenBank/DDBJ whole genome shotgun (WGS) entry which is preliminary data.</text>
</comment>
<evidence type="ECO:0000313" key="1">
    <source>
        <dbReference type="EMBL" id="MFM9328581.1"/>
    </source>
</evidence>
<keyword evidence="1" id="KW-0418">Kinase</keyword>
<protein>
    <submittedName>
        <fullName evidence="1">Sensor histidine kinase</fullName>
    </submittedName>
</protein>
<name>A0ACC7NV07_9BACL</name>
<keyword evidence="2" id="KW-1185">Reference proteome</keyword>
<gene>
    <name evidence="1" type="ORF">ACI1P1_09800</name>
</gene>
<proteinExistence type="predicted"/>
<sequence length="102" mass="11978">MITLKDKPITLTPLEFAILEQKSKMELITGVSHDLKTPLTSIIGYLELLRTESYQDQEEYNRFLQNSYNRAMHLKKLIDDLFEYTRLTTPDVQLSLKSSRRV</sequence>
<organism evidence="1 2">
    <name type="scientific">Paenibacillus mesotrionivorans</name>
    <dbReference type="NCBI Taxonomy" id="3160968"/>
    <lineage>
        <taxon>Bacteria</taxon>
        <taxon>Bacillati</taxon>
        <taxon>Bacillota</taxon>
        <taxon>Bacilli</taxon>
        <taxon>Bacillales</taxon>
        <taxon>Paenibacillaceae</taxon>
        <taxon>Paenibacillus</taxon>
    </lineage>
</organism>
<keyword evidence="1" id="KW-0808">Transferase</keyword>